<dbReference type="GO" id="GO:0032794">
    <property type="term" value="F:GTPase activating protein binding"/>
    <property type="evidence" value="ECO:0007669"/>
    <property type="project" value="TreeGrafter"/>
</dbReference>
<dbReference type="GO" id="GO:0032484">
    <property type="term" value="P:Ral protein signal transduction"/>
    <property type="evidence" value="ECO:0007669"/>
    <property type="project" value="TreeGrafter"/>
</dbReference>
<evidence type="ECO:0000256" key="2">
    <source>
        <dbReference type="ARBA" id="ARBA00023134"/>
    </source>
</evidence>
<accession>A0A4S2L1G7</accession>
<dbReference type="Proteomes" id="UP000310200">
    <property type="component" value="Unassembled WGS sequence"/>
</dbReference>
<keyword evidence="5" id="KW-1185">Reference proteome</keyword>
<dbReference type="STRING" id="300112.A0A4S2L1G7"/>
<dbReference type="InterPro" id="IPR013713">
    <property type="entry name" value="XPO2_central"/>
</dbReference>
<dbReference type="Pfam" id="PF08506">
    <property type="entry name" value="Cse1"/>
    <property type="match status" value="1"/>
</dbReference>
<dbReference type="PANTHER" id="PTHR46152">
    <property type="entry name" value="NF-KAPPA-B INHIBITOR-INTERACTING RAS-LIKE PROTEIN"/>
    <property type="match status" value="1"/>
</dbReference>
<keyword evidence="2" id="KW-0342">GTP-binding</keyword>
<dbReference type="Gene3D" id="1.25.10.10">
    <property type="entry name" value="Leucine-rich Repeat Variant"/>
    <property type="match status" value="1"/>
</dbReference>
<evidence type="ECO:0000259" key="3">
    <source>
        <dbReference type="Pfam" id="PF08506"/>
    </source>
</evidence>
<dbReference type="InterPro" id="IPR042227">
    <property type="entry name" value="KBRS"/>
</dbReference>
<feature type="domain" description="Exportin-2 central" evidence="3">
    <location>
        <begin position="2"/>
        <end position="78"/>
    </location>
</feature>
<dbReference type="InterPro" id="IPR011989">
    <property type="entry name" value="ARM-like"/>
</dbReference>
<evidence type="ECO:0000313" key="4">
    <source>
        <dbReference type="EMBL" id="TGZ54299.1"/>
    </source>
</evidence>
<evidence type="ECO:0000313" key="5">
    <source>
        <dbReference type="Proteomes" id="UP000310200"/>
    </source>
</evidence>
<dbReference type="AlphaFoldDB" id="A0A4S2L1G7"/>
<keyword evidence="1" id="KW-0547">Nucleotide-binding</keyword>
<dbReference type="SUPFAM" id="SSF52540">
    <property type="entry name" value="P-loop containing nucleoside triphosphate hydrolases"/>
    <property type="match status" value="1"/>
</dbReference>
<organism evidence="4 5">
    <name type="scientific">Temnothorax longispinosus</name>
    <dbReference type="NCBI Taxonomy" id="300112"/>
    <lineage>
        <taxon>Eukaryota</taxon>
        <taxon>Metazoa</taxon>
        <taxon>Ecdysozoa</taxon>
        <taxon>Arthropoda</taxon>
        <taxon>Hexapoda</taxon>
        <taxon>Insecta</taxon>
        <taxon>Pterygota</taxon>
        <taxon>Neoptera</taxon>
        <taxon>Endopterygota</taxon>
        <taxon>Hymenoptera</taxon>
        <taxon>Apocrita</taxon>
        <taxon>Aculeata</taxon>
        <taxon>Formicoidea</taxon>
        <taxon>Formicidae</taxon>
        <taxon>Myrmicinae</taxon>
        <taxon>Temnothorax</taxon>
    </lineage>
</organism>
<proteinExistence type="predicted"/>
<dbReference type="GO" id="GO:0005525">
    <property type="term" value="F:GTP binding"/>
    <property type="evidence" value="ECO:0007669"/>
    <property type="project" value="UniProtKB-KW"/>
</dbReference>
<dbReference type="EMBL" id="QBLH01000752">
    <property type="protein sequence ID" value="TGZ54299.1"/>
    <property type="molecule type" value="Genomic_DNA"/>
</dbReference>
<comment type="caution">
    <text evidence="4">The sequence shown here is derived from an EMBL/GenBank/DDBJ whole genome shotgun (WGS) entry which is preliminary data.</text>
</comment>
<dbReference type="CDD" id="cd00882">
    <property type="entry name" value="Ras_like_GTPase"/>
    <property type="match status" value="1"/>
</dbReference>
<reference evidence="4 5" key="1">
    <citation type="journal article" date="2019" name="Philos. Trans. R. Soc. Lond., B, Biol. Sci.">
        <title>Ant behaviour and brain gene expression of defending hosts depend on the ecological success of the intruding social parasite.</title>
        <authorList>
            <person name="Kaur R."/>
            <person name="Stoldt M."/>
            <person name="Jongepier E."/>
            <person name="Feldmeyer B."/>
            <person name="Menzel F."/>
            <person name="Bornberg-Bauer E."/>
            <person name="Foitzik S."/>
        </authorList>
    </citation>
    <scope>NUCLEOTIDE SEQUENCE [LARGE SCALE GENOMIC DNA]</scope>
    <source>
        <tissue evidence="4">Whole body</tissue>
    </source>
</reference>
<sequence length="163" mass="18853">MNLTQVHVNNMEALKVIYNSLVILCKVFYSLNFQDLPEFFEDNMEAWRNLYTLLHVDVPSLQTTDEEEASVIEQLKSQSSPVFIETDRGTKEKVRFYDTAGLESLQSNVNNQQLPRHYLGFADDYVLLYDTGKPESLDVLFPLKKDIDKNKDKKEITVIVISN</sequence>
<gene>
    <name evidence="4" type="ORF">DBV15_12265</name>
</gene>
<name>A0A4S2L1G7_9HYME</name>
<dbReference type="GO" id="GO:0043124">
    <property type="term" value="P:negative regulation of canonical NF-kappaB signal transduction"/>
    <property type="evidence" value="ECO:0007669"/>
    <property type="project" value="InterPro"/>
</dbReference>
<dbReference type="PANTHER" id="PTHR46152:SF3">
    <property type="entry name" value="NF-KAPPA-B INHIBITOR-INTERACTING RAS-LIKE PROTEIN"/>
    <property type="match status" value="1"/>
</dbReference>
<protein>
    <recommendedName>
        <fullName evidence="3">Exportin-2 central domain-containing protein</fullName>
    </recommendedName>
</protein>
<dbReference type="InterPro" id="IPR027417">
    <property type="entry name" value="P-loop_NTPase"/>
</dbReference>
<dbReference type="GO" id="GO:0006886">
    <property type="term" value="P:intracellular protein transport"/>
    <property type="evidence" value="ECO:0007669"/>
    <property type="project" value="InterPro"/>
</dbReference>
<evidence type="ECO:0000256" key="1">
    <source>
        <dbReference type="ARBA" id="ARBA00022741"/>
    </source>
</evidence>